<evidence type="ECO:0000313" key="2">
    <source>
        <dbReference type="EMBL" id="GCD96707.1"/>
    </source>
</evidence>
<reference evidence="2 3" key="1">
    <citation type="submission" date="2018-12" db="EMBL/GenBank/DDBJ databases">
        <title>Draft genome sequence of Embleya hyalina NBRC 13850T.</title>
        <authorList>
            <person name="Komaki H."/>
            <person name="Hosoyama A."/>
            <person name="Kimura A."/>
            <person name="Ichikawa N."/>
            <person name="Tamura T."/>
        </authorList>
    </citation>
    <scope>NUCLEOTIDE SEQUENCE [LARGE SCALE GENOMIC DNA]</scope>
    <source>
        <strain evidence="2 3">NBRC 13850</strain>
    </source>
</reference>
<accession>A0A401YQ39</accession>
<organism evidence="2 3">
    <name type="scientific">Embleya hyalina</name>
    <dbReference type="NCBI Taxonomy" id="516124"/>
    <lineage>
        <taxon>Bacteria</taxon>
        <taxon>Bacillati</taxon>
        <taxon>Actinomycetota</taxon>
        <taxon>Actinomycetes</taxon>
        <taxon>Kitasatosporales</taxon>
        <taxon>Streptomycetaceae</taxon>
        <taxon>Embleya</taxon>
    </lineage>
</organism>
<dbReference type="EMBL" id="BIFH01000021">
    <property type="protein sequence ID" value="GCD96707.1"/>
    <property type="molecule type" value="Genomic_DNA"/>
</dbReference>
<dbReference type="Pfam" id="PF01476">
    <property type="entry name" value="LysM"/>
    <property type="match status" value="1"/>
</dbReference>
<dbReference type="Proteomes" id="UP000286931">
    <property type="component" value="Unassembled WGS sequence"/>
</dbReference>
<dbReference type="PROSITE" id="PS51782">
    <property type="entry name" value="LYSM"/>
    <property type="match status" value="1"/>
</dbReference>
<keyword evidence="3" id="KW-1185">Reference proteome</keyword>
<dbReference type="Gene3D" id="3.10.350.10">
    <property type="entry name" value="LysM domain"/>
    <property type="match status" value="1"/>
</dbReference>
<evidence type="ECO:0000259" key="1">
    <source>
        <dbReference type="PROSITE" id="PS51782"/>
    </source>
</evidence>
<evidence type="ECO:0000313" key="3">
    <source>
        <dbReference type="Proteomes" id="UP000286931"/>
    </source>
</evidence>
<name>A0A401YQ39_9ACTN</name>
<gene>
    <name evidence="2" type="ORF">EHYA_04394</name>
</gene>
<feature type="domain" description="LysM" evidence="1">
    <location>
        <begin position="165"/>
        <end position="212"/>
    </location>
</feature>
<dbReference type="Pfam" id="PF19266">
    <property type="entry name" value="CIS_tube"/>
    <property type="match status" value="1"/>
</dbReference>
<dbReference type="AlphaFoldDB" id="A0A401YQ39"/>
<proteinExistence type="predicted"/>
<dbReference type="InterPro" id="IPR018392">
    <property type="entry name" value="LysM"/>
</dbReference>
<dbReference type="InterPro" id="IPR036779">
    <property type="entry name" value="LysM_dom_sf"/>
</dbReference>
<dbReference type="CDD" id="cd00118">
    <property type="entry name" value="LysM"/>
    <property type="match status" value="1"/>
</dbReference>
<comment type="caution">
    <text evidence="2">The sequence shown here is derived from an EMBL/GenBank/DDBJ whole genome shotgun (WGS) entry which is preliminary data.</text>
</comment>
<dbReference type="InterPro" id="IPR045361">
    <property type="entry name" value="CIS_tube_prot_N"/>
</dbReference>
<sequence>MEPMTVMERATITDSVTGKVTRVLFNPEDYTVDRQTTYAQLPVPGLSAPIVQFVHGNAQTLEMELFLDSLEANDQAGAGSDVRILVRRVVDLMNIDPTLHAPPPLVFAWSSLTFTCVLTRVAQKFVMFKPDGTPVRARLSVTFSEFRNVDMEAKEVKRQTSDYTKAHTVVAGETLQLIAWREYGSASAWRPIALYNGLDDPRVLAVGDTLHIPRLPYRDRGTDEVFDAPPPEVPA</sequence>
<protein>
    <submittedName>
        <fullName evidence="2">Peptidase M23</fullName>
    </submittedName>
</protein>